<evidence type="ECO:0000313" key="10">
    <source>
        <dbReference type="EMBL" id="MBK1883723.1"/>
    </source>
</evidence>
<keyword evidence="11" id="KW-1185">Reference proteome</keyword>
<dbReference type="AlphaFoldDB" id="A0A934S8F6"/>
<keyword evidence="4 8" id="KW-0813">Transport</keyword>
<protein>
    <recommendedName>
        <fullName evidence="8">Phosphate-specific transport system accessory protein PhoU</fullName>
    </recommendedName>
</protein>
<evidence type="ECO:0000256" key="1">
    <source>
        <dbReference type="ARBA" id="ARBA00004496"/>
    </source>
</evidence>
<comment type="similarity">
    <text evidence="2 8">Belongs to the PhoU family.</text>
</comment>
<evidence type="ECO:0000256" key="5">
    <source>
        <dbReference type="ARBA" id="ARBA00022490"/>
    </source>
</evidence>
<evidence type="ECO:0000256" key="2">
    <source>
        <dbReference type="ARBA" id="ARBA00008107"/>
    </source>
</evidence>
<dbReference type="GO" id="GO:0006817">
    <property type="term" value="P:phosphate ion transport"/>
    <property type="evidence" value="ECO:0007669"/>
    <property type="project" value="UniProtKB-KW"/>
</dbReference>
<evidence type="ECO:0000256" key="7">
    <source>
        <dbReference type="ARBA" id="ARBA00056181"/>
    </source>
</evidence>
<dbReference type="SUPFAM" id="SSF109755">
    <property type="entry name" value="PhoU-like"/>
    <property type="match status" value="1"/>
</dbReference>
<dbReference type="GO" id="GO:0030643">
    <property type="term" value="P:intracellular phosphate ion homeostasis"/>
    <property type="evidence" value="ECO:0007669"/>
    <property type="project" value="InterPro"/>
</dbReference>
<dbReference type="PANTHER" id="PTHR42930">
    <property type="entry name" value="PHOSPHATE-SPECIFIC TRANSPORT SYSTEM ACCESSORY PROTEIN PHOU"/>
    <property type="match status" value="1"/>
</dbReference>
<feature type="domain" description="PhoU" evidence="9">
    <location>
        <begin position="22"/>
        <end position="108"/>
    </location>
</feature>
<dbReference type="InterPro" id="IPR038078">
    <property type="entry name" value="PhoU-like_sf"/>
</dbReference>
<dbReference type="EMBL" id="JAENIJ010000026">
    <property type="protein sequence ID" value="MBK1883723.1"/>
    <property type="molecule type" value="Genomic_DNA"/>
</dbReference>
<dbReference type="Gene3D" id="1.20.58.220">
    <property type="entry name" value="Phosphate transport system protein phou homolog 2, domain 2"/>
    <property type="match status" value="2"/>
</dbReference>
<dbReference type="Pfam" id="PF01895">
    <property type="entry name" value="PhoU"/>
    <property type="match status" value="2"/>
</dbReference>
<comment type="subcellular location">
    <subcellularLocation>
        <location evidence="1 8">Cytoplasm</location>
    </subcellularLocation>
</comment>
<organism evidence="10 11">
    <name type="scientific">Luteolibacter pohnpeiensis</name>
    <dbReference type="NCBI Taxonomy" id="454153"/>
    <lineage>
        <taxon>Bacteria</taxon>
        <taxon>Pseudomonadati</taxon>
        <taxon>Verrucomicrobiota</taxon>
        <taxon>Verrucomicrobiia</taxon>
        <taxon>Verrucomicrobiales</taxon>
        <taxon>Verrucomicrobiaceae</taxon>
        <taxon>Luteolibacter</taxon>
    </lineage>
</organism>
<dbReference type="GO" id="GO:0005737">
    <property type="term" value="C:cytoplasm"/>
    <property type="evidence" value="ECO:0007669"/>
    <property type="project" value="UniProtKB-SubCell"/>
</dbReference>
<dbReference type="FunFam" id="1.20.58.220:FF:000004">
    <property type="entry name" value="Phosphate-specific transport system accessory protein PhoU"/>
    <property type="match status" value="1"/>
</dbReference>
<dbReference type="InterPro" id="IPR026022">
    <property type="entry name" value="PhoU_dom"/>
</dbReference>
<comment type="function">
    <text evidence="7 8">Plays a role in the regulation of phosphate uptake.</text>
</comment>
<gene>
    <name evidence="10" type="primary">phoU</name>
    <name evidence="10" type="ORF">JIN85_14995</name>
</gene>
<keyword evidence="5 8" id="KW-0963">Cytoplasm</keyword>
<comment type="caution">
    <text evidence="10">The sequence shown here is derived from an EMBL/GenBank/DDBJ whole genome shotgun (WGS) entry which is preliminary data.</text>
</comment>
<name>A0A934S8F6_9BACT</name>
<sequence>MQTPHILRDFDHAISTLRGQVMSMAAITRNNLERAVRSLLERNPELANAVIADDSEVDDLERRIDQLGMEILVRFHPLATDLRLVISSMKISMNLERISDHATNIAKRAKKISATAEIQECTLIEPIYALADHLLRDAVAAFSDRDVKLGASLHERDKELDKMHKAANATFGARIEQSVGRSQDYLHLILIVRSLERVGDLATNIGEDAVFLDSAKDLRHESKRNV</sequence>
<evidence type="ECO:0000256" key="8">
    <source>
        <dbReference type="PIRNR" id="PIRNR003107"/>
    </source>
</evidence>
<evidence type="ECO:0000256" key="4">
    <source>
        <dbReference type="ARBA" id="ARBA00022448"/>
    </source>
</evidence>
<evidence type="ECO:0000259" key="9">
    <source>
        <dbReference type="Pfam" id="PF01895"/>
    </source>
</evidence>
<evidence type="ECO:0000256" key="6">
    <source>
        <dbReference type="ARBA" id="ARBA00022592"/>
    </source>
</evidence>
<dbReference type="PIRSF" id="PIRSF003107">
    <property type="entry name" value="PhoU"/>
    <property type="match status" value="1"/>
</dbReference>
<dbReference type="InterPro" id="IPR028366">
    <property type="entry name" value="PhoU"/>
</dbReference>
<dbReference type="GO" id="GO:0045936">
    <property type="term" value="P:negative regulation of phosphate metabolic process"/>
    <property type="evidence" value="ECO:0007669"/>
    <property type="project" value="InterPro"/>
</dbReference>
<dbReference type="RefSeq" id="WP_200272157.1">
    <property type="nucleotide sequence ID" value="NZ_JAENIJ010000026.1"/>
</dbReference>
<comment type="subunit">
    <text evidence="3 8">Homodimer.</text>
</comment>
<accession>A0A934S8F6</accession>
<feature type="domain" description="PhoU" evidence="9">
    <location>
        <begin position="130"/>
        <end position="208"/>
    </location>
</feature>
<keyword evidence="6 8" id="KW-0592">Phosphate transport</keyword>
<proteinExistence type="inferred from homology"/>
<evidence type="ECO:0000313" key="11">
    <source>
        <dbReference type="Proteomes" id="UP000603141"/>
    </source>
</evidence>
<dbReference type="Proteomes" id="UP000603141">
    <property type="component" value="Unassembled WGS sequence"/>
</dbReference>
<evidence type="ECO:0000256" key="3">
    <source>
        <dbReference type="ARBA" id="ARBA00011738"/>
    </source>
</evidence>
<reference evidence="10" key="1">
    <citation type="submission" date="2021-01" db="EMBL/GenBank/DDBJ databases">
        <title>Modified the classification status of verrucomicrobia.</title>
        <authorList>
            <person name="Feng X."/>
        </authorList>
    </citation>
    <scope>NUCLEOTIDE SEQUENCE</scope>
    <source>
        <strain evidence="10">KCTC 22041</strain>
    </source>
</reference>
<dbReference type="NCBIfam" id="TIGR02135">
    <property type="entry name" value="phoU_full"/>
    <property type="match status" value="1"/>
</dbReference>
<dbReference type="PANTHER" id="PTHR42930:SF3">
    <property type="entry name" value="PHOSPHATE-SPECIFIC TRANSPORT SYSTEM ACCESSORY PROTEIN PHOU"/>
    <property type="match status" value="1"/>
</dbReference>